<evidence type="ECO:0000256" key="1">
    <source>
        <dbReference type="ARBA" id="ARBA00004123"/>
    </source>
</evidence>
<dbReference type="InterPro" id="IPR019787">
    <property type="entry name" value="Znf_PHD-finger"/>
</dbReference>
<evidence type="ECO:0000256" key="8">
    <source>
        <dbReference type="ARBA" id="ARBA00023155"/>
    </source>
</evidence>
<feature type="domain" description="Homeobox" evidence="16">
    <location>
        <begin position="592"/>
        <end position="652"/>
    </location>
</feature>
<dbReference type="InterPro" id="IPR013083">
    <property type="entry name" value="Znf_RING/FYVE/PHD"/>
</dbReference>
<comment type="subcellular location">
    <subcellularLocation>
        <location evidence="1 11 13">Nucleus</location>
    </subcellularLocation>
</comment>
<feature type="compositionally biased region" description="Polar residues" evidence="14">
    <location>
        <begin position="420"/>
        <end position="430"/>
    </location>
</feature>
<evidence type="ECO:0000256" key="7">
    <source>
        <dbReference type="ARBA" id="ARBA00023125"/>
    </source>
</evidence>
<feature type="domain" description="PHD-type" evidence="15">
    <location>
        <begin position="222"/>
        <end position="277"/>
    </location>
</feature>
<dbReference type="PANTHER" id="PTHR12628">
    <property type="entry name" value="POLYCOMB-LIKE TRANSCRIPTION FACTOR"/>
    <property type="match status" value="1"/>
</dbReference>
<dbReference type="SUPFAM" id="SSF46689">
    <property type="entry name" value="Homeodomain-like"/>
    <property type="match status" value="1"/>
</dbReference>
<keyword evidence="4 12" id="KW-0863">Zinc-finger</keyword>
<dbReference type="InterPro" id="IPR011011">
    <property type="entry name" value="Znf_FYVE_PHD"/>
</dbReference>
<dbReference type="PROSITE" id="PS50071">
    <property type="entry name" value="HOMEOBOX_2"/>
    <property type="match status" value="1"/>
</dbReference>
<keyword evidence="3" id="KW-0479">Metal-binding</keyword>
<comment type="similarity">
    <text evidence="2">Belongs to the PHD-associated homeobox family.</text>
</comment>
<dbReference type="Pfam" id="PF00046">
    <property type="entry name" value="Homeodomain"/>
    <property type="match status" value="1"/>
</dbReference>
<dbReference type="PROSITE" id="PS01359">
    <property type="entry name" value="ZF_PHD_1"/>
    <property type="match status" value="1"/>
</dbReference>
<evidence type="ECO:0000256" key="5">
    <source>
        <dbReference type="ARBA" id="ARBA00022833"/>
    </source>
</evidence>
<dbReference type="CDD" id="cd00086">
    <property type="entry name" value="homeodomain"/>
    <property type="match status" value="1"/>
</dbReference>
<accession>A0A1D1ZG83</accession>
<dbReference type="GO" id="GO:0005634">
    <property type="term" value="C:nucleus"/>
    <property type="evidence" value="ECO:0007669"/>
    <property type="project" value="UniProtKB-SubCell"/>
</dbReference>
<dbReference type="CDD" id="cd15504">
    <property type="entry name" value="PHD_PRHA_like"/>
    <property type="match status" value="1"/>
</dbReference>
<evidence type="ECO:0000256" key="11">
    <source>
        <dbReference type="PROSITE-ProRule" id="PRU00108"/>
    </source>
</evidence>
<dbReference type="PROSITE" id="PS50016">
    <property type="entry name" value="ZF_PHD_2"/>
    <property type="match status" value="1"/>
</dbReference>
<feature type="region of interest" description="Disordered" evidence="14">
    <location>
        <begin position="46"/>
        <end position="65"/>
    </location>
</feature>
<dbReference type="EMBL" id="GDJX01012809">
    <property type="protein sequence ID" value="JAT55127.1"/>
    <property type="molecule type" value="Transcribed_RNA"/>
</dbReference>
<feature type="compositionally biased region" description="Acidic residues" evidence="14">
    <location>
        <begin position="319"/>
        <end position="341"/>
    </location>
</feature>
<keyword evidence="7 11" id="KW-0238">DNA-binding</keyword>
<evidence type="ECO:0000313" key="17">
    <source>
        <dbReference type="EMBL" id="JAT55127.1"/>
    </source>
</evidence>
<keyword evidence="5" id="KW-0862">Zinc</keyword>
<dbReference type="InterPro" id="IPR009057">
    <property type="entry name" value="Homeodomain-like_sf"/>
</dbReference>
<proteinExistence type="inferred from homology"/>
<keyword evidence="8 11" id="KW-0371">Homeobox</keyword>
<evidence type="ECO:0000256" key="2">
    <source>
        <dbReference type="ARBA" id="ARBA00007427"/>
    </source>
</evidence>
<protein>
    <submittedName>
        <fullName evidence="18">Homeobox protein HOX1A</fullName>
    </submittedName>
</protein>
<dbReference type="GO" id="GO:0003677">
    <property type="term" value="F:DNA binding"/>
    <property type="evidence" value="ECO:0007669"/>
    <property type="project" value="UniProtKB-UniRule"/>
</dbReference>
<dbReference type="InterPro" id="IPR045876">
    <property type="entry name" value="PRHA-like_PHD-finger"/>
</dbReference>
<dbReference type="GO" id="GO:0045814">
    <property type="term" value="P:negative regulation of gene expression, epigenetic"/>
    <property type="evidence" value="ECO:0007669"/>
    <property type="project" value="TreeGrafter"/>
</dbReference>
<feature type="compositionally biased region" description="Polar residues" evidence="14">
    <location>
        <begin position="1"/>
        <end position="15"/>
    </location>
</feature>
<feature type="compositionally biased region" description="Acidic residues" evidence="14">
    <location>
        <begin position="396"/>
        <end position="411"/>
    </location>
</feature>
<evidence type="ECO:0000256" key="3">
    <source>
        <dbReference type="ARBA" id="ARBA00022723"/>
    </source>
</evidence>
<dbReference type="InterPro" id="IPR001965">
    <property type="entry name" value="Znf_PHD"/>
</dbReference>
<dbReference type="FunFam" id="3.30.40.10:FF:000650">
    <property type="entry name" value="Homeobox protein HAT3.1"/>
    <property type="match status" value="1"/>
</dbReference>
<dbReference type="SMART" id="SM00389">
    <property type="entry name" value="HOX"/>
    <property type="match status" value="1"/>
</dbReference>
<feature type="compositionally biased region" description="Polar residues" evidence="14">
    <location>
        <begin position="660"/>
        <end position="678"/>
    </location>
</feature>
<dbReference type="EMBL" id="GDJX01002145">
    <property type="protein sequence ID" value="JAT65791.1"/>
    <property type="molecule type" value="Transcribed_RNA"/>
</dbReference>
<feature type="region of interest" description="Disordered" evidence="14">
    <location>
        <begin position="652"/>
        <end position="721"/>
    </location>
</feature>
<name>A0A1D1ZG83_9ARAE</name>
<evidence type="ECO:0000256" key="14">
    <source>
        <dbReference type="SAM" id="MobiDB-lite"/>
    </source>
</evidence>
<dbReference type="Pfam" id="PF00628">
    <property type="entry name" value="PHD"/>
    <property type="match status" value="1"/>
</dbReference>
<evidence type="ECO:0000256" key="4">
    <source>
        <dbReference type="ARBA" id="ARBA00022771"/>
    </source>
</evidence>
<dbReference type="InterPro" id="IPR019786">
    <property type="entry name" value="Zinc_finger_PHD-type_CS"/>
</dbReference>
<organism evidence="18">
    <name type="scientific">Anthurium amnicola</name>
    <dbReference type="NCBI Taxonomy" id="1678845"/>
    <lineage>
        <taxon>Eukaryota</taxon>
        <taxon>Viridiplantae</taxon>
        <taxon>Streptophyta</taxon>
        <taxon>Embryophyta</taxon>
        <taxon>Tracheophyta</taxon>
        <taxon>Spermatophyta</taxon>
        <taxon>Magnoliopsida</taxon>
        <taxon>Liliopsida</taxon>
        <taxon>Araceae</taxon>
        <taxon>Pothoideae</taxon>
        <taxon>Potheae</taxon>
        <taxon>Anthurium</taxon>
    </lineage>
</organism>
<dbReference type="AlphaFoldDB" id="A0A1D1ZG83"/>
<keyword evidence="9" id="KW-0804">Transcription</keyword>
<keyword evidence="10 11" id="KW-0539">Nucleus</keyword>
<dbReference type="Gene3D" id="3.30.40.10">
    <property type="entry name" value="Zinc/RING finger domain, C3HC4 (zinc finger)"/>
    <property type="match status" value="1"/>
</dbReference>
<dbReference type="GO" id="GO:0003682">
    <property type="term" value="F:chromatin binding"/>
    <property type="evidence" value="ECO:0007669"/>
    <property type="project" value="TreeGrafter"/>
</dbReference>
<dbReference type="GO" id="GO:0008270">
    <property type="term" value="F:zinc ion binding"/>
    <property type="evidence" value="ECO:0007669"/>
    <property type="project" value="UniProtKB-KW"/>
</dbReference>
<sequence length="743" mass="82750">MEENNLGNKSASPKNVEQLEHGLVSHGVESGPAEYKHACSYSEVPQWPAEASSNRGKISPKNSRRLSRYGKKIAMRDRGKRYLLRSSFGGTRVLRSMLKSANGAPPPSNNTLVNHVTAKSKRKRRMQTASNDEFSKIRRSVRYLLHRVSYEQSLIDAYAGEGWKGQSSEKIKPEMELQRAKSEILRCKSKIRNLFQHLDSSISEGKLDDSLFDSEGEISSEDIFCAKCRSKDVYAENDIILCDGICDRGFHQKCLNPPLLNVPPGDEGWLCPGCDCKVDCVELINETHGTDISIEDEWEQIFPEADSFSSKNGQHDDLELPSDDSEDHDFDPDSVEADEELQERSSSDESDFTSTSEDLSHDAQDQNFGFPSDDSEDIDYDPDKPDLDEKAAEDNSSSDESDFTSDTDDLNVPDKDTSDVNEASTSPVSNHLRSFIHSVKGSDAVTTNKASVNSVISSLESEMGQEGVIPVSGKRQRERLDYKKLYDEAYGNKLSDSSDDEEWTDMSAQKNLNYDTTGEAEGLMKNHVETARSQRSSNHVKGKRDLQDQIKHLVYADMNESSNKRKISGKVQRELAVDIENPCSMLPATNEMQALRSSSKFGEAVFQKLQESFRANQYPNRNTKESLARELGMTAQQVSKWFENARHSCRASAKEASPAGPSSVSATSHGKTSKNAISVQEAVGSSRCSEGHQQKMPGESHYAELSKTRNGKNGGAEMKKAVGEAIDRKTLVIRELRKRRKSK</sequence>
<feature type="DNA-binding region" description="Homeobox" evidence="11">
    <location>
        <begin position="594"/>
        <end position="653"/>
    </location>
</feature>
<dbReference type="SMART" id="SM00249">
    <property type="entry name" value="PHD"/>
    <property type="match status" value="1"/>
</dbReference>
<dbReference type="SUPFAM" id="SSF57903">
    <property type="entry name" value="FYVE/PHD zinc finger"/>
    <property type="match status" value="1"/>
</dbReference>
<evidence type="ECO:0000256" key="12">
    <source>
        <dbReference type="PROSITE-ProRule" id="PRU00146"/>
    </source>
</evidence>
<reference evidence="18" key="1">
    <citation type="submission" date="2015-07" db="EMBL/GenBank/DDBJ databases">
        <title>Transcriptome Assembly of Anthurium amnicola.</title>
        <authorList>
            <person name="Suzuki J."/>
        </authorList>
    </citation>
    <scope>NUCLEOTIDE SEQUENCE</scope>
</reference>
<feature type="compositionally biased region" description="Basic and acidic residues" evidence="14">
    <location>
        <begin position="381"/>
        <end position="393"/>
    </location>
</feature>
<keyword evidence="6" id="KW-0805">Transcription regulation</keyword>
<evidence type="ECO:0000256" key="9">
    <source>
        <dbReference type="ARBA" id="ARBA00023163"/>
    </source>
</evidence>
<feature type="region of interest" description="Disordered" evidence="14">
    <location>
        <begin position="307"/>
        <end position="430"/>
    </location>
</feature>
<feature type="region of interest" description="Disordered" evidence="14">
    <location>
        <begin position="100"/>
        <end position="130"/>
    </location>
</feature>
<evidence type="ECO:0000313" key="18">
    <source>
        <dbReference type="EMBL" id="JAT65791.1"/>
    </source>
</evidence>
<gene>
    <name evidence="18" type="primary">HOX1A_2</name>
    <name evidence="17" type="synonym">HOX1A_4</name>
    <name evidence="18" type="ORF">g.41421</name>
    <name evidence="17" type="ORF">g.41432</name>
</gene>
<evidence type="ECO:0000256" key="13">
    <source>
        <dbReference type="RuleBase" id="RU000682"/>
    </source>
</evidence>
<feature type="region of interest" description="Disordered" evidence="14">
    <location>
        <begin position="1"/>
        <end position="30"/>
    </location>
</feature>
<evidence type="ECO:0000256" key="6">
    <source>
        <dbReference type="ARBA" id="ARBA00023015"/>
    </source>
</evidence>
<evidence type="ECO:0000259" key="16">
    <source>
        <dbReference type="PROSITE" id="PS50071"/>
    </source>
</evidence>
<dbReference type="InterPro" id="IPR001356">
    <property type="entry name" value="HD"/>
</dbReference>
<evidence type="ECO:0000259" key="15">
    <source>
        <dbReference type="PROSITE" id="PS50016"/>
    </source>
</evidence>
<evidence type="ECO:0000256" key="10">
    <source>
        <dbReference type="ARBA" id="ARBA00023242"/>
    </source>
</evidence>
<dbReference type="PANTHER" id="PTHR12628:SF13">
    <property type="entry name" value="HOMEOBOX PROTEIN HAT3.1"/>
    <property type="match status" value="1"/>
</dbReference>
<dbReference type="Gene3D" id="1.10.10.60">
    <property type="entry name" value="Homeodomain-like"/>
    <property type="match status" value="1"/>
</dbReference>